<dbReference type="Proteomes" id="UP000039021">
    <property type="component" value="Unassembled WGS sequence"/>
</dbReference>
<dbReference type="Proteomes" id="UP000048948">
    <property type="component" value="Unassembled WGS sequence"/>
</dbReference>
<evidence type="ECO:0000313" key="8">
    <source>
        <dbReference type="Proteomes" id="UP000048948"/>
    </source>
</evidence>
<protein>
    <submittedName>
        <fullName evidence="4">Uncharacterized protein</fullName>
    </submittedName>
</protein>
<proteinExistence type="predicted"/>
<evidence type="ECO:0000256" key="1">
    <source>
        <dbReference type="SAM" id="MobiDB-lite"/>
    </source>
</evidence>
<organism evidence="4 7">
    <name type="scientific">Mycobacterium tuberculosis</name>
    <dbReference type="NCBI Taxonomy" id="1773"/>
    <lineage>
        <taxon>Bacteria</taxon>
        <taxon>Bacillati</taxon>
        <taxon>Actinomycetota</taxon>
        <taxon>Actinomycetes</taxon>
        <taxon>Mycobacteriales</taxon>
        <taxon>Mycobacteriaceae</taxon>
        <taxon>Mycobacterium</taxon>
        <taxon>Mycobacterium tuberculosis complex</taxon>
    </lineage>
</organism>
<dbReference type="EMBL" id="CSBK01001597">
    <property type="protein sequence ID" value="COY88801.1"/>
    <property type="molecule type" value="Genomic_DNA"/>
</dbReference>
<name>A0A655JFS8_MYCTX</name>
<evidence type="ECO:0000313" key="3">
    <source>
        <dbReference type="EMBL" id="CKS14135.1"/>
    </source>
</evidence>
<evidence type="ECO:0000313" key="4">
    <source>
        <dbReference type="EMBL" id="COW86011.1"/>
    </source>
</evidence>
<evidence type="ECO:0000313" key="6">
    <source>
        <dbReference type="Proteomes" id="UP000039021"/>
    </source>
</evidence>
<feature type="compositionally biased region" description="Polar residues" evidence="1">
    <location>
        <begin position="27"/>
        <end position="50"/>
    </location>
</feature>
<evidence type="ECO:0000313" key="7">
    <source>
        <dbReference type="Proteomes" id="UP000048600"/>
    </source>
</evidence>
<gene>
    <name evidence="5" type="ORF">ERS007739_03177</name>
    <name evidence="4" type="ORF">ERS007741_03298</name>
    <name evidence="2" type="ORF">ERS027646_01114</name>
    <name evidence="3" type="ORF">ERS027659_02695</name>
</gene>
<evidence type="ECO:0000313" key="5">
    <source>
        <dbReference type="EMBL" id="COY88801.1"/>
    </source>
</evidence>
<reference evidence="6 7" key="2">
    <citation type="submission" date="2015-03" db="EMBL/GenBank/DDBJ databases">
        <authorList>
            <consortium name="Pathogen Informatics"/>
        </authorList>
    </citation>
    <scope>NUCLEOTIDE SEQUENCE [LARGE SCALE GENOMIC DNA]</scope>
    <source>
        <strain evidence="2 8">Bir 172</strain>
        <strain evidence="3 9">Bir 185</strain>
        <strain evidence="6">N09902308</strain>
        <strain evidence="4 7">P00601463</strain>
    </source>
</reference>
<dbReference type="Proteomes" id="UP000050164">
    <property type="component" value="Unassembled WGS sequence"/>
</dbReference>
<dbReference type="EMBL" id="CNFT01000677">
    <property type="protein sequence ID" value="CKS14135.1"/>
    <property type="molecule type" value="Genomic_DNA"/>
</dbReference>
<sequence>MVIGLPDRFASTVAPARAASALGGIGTNMSSQISTCNTKPGRSDAANNRSVPKATSAPPMRIVPRSPSPGAIWRRS</sequence>
<dbReference type="EMBL" id="CNGE01000146">
    <property type="protein sequence ID" value="CKS01810.1"/>
    <property type="molecule type" value="Genomic_DNA"/>
</dbReference>
<dbReference type="AlphaFoldDB" id="A0A655JFS8"/>
<evidence type="ECO:0000313" key="9">
    <source>
        <dbReference type="Proteomes" id="UP000050164"/>
    </source>
</evidence>
<reference evidence="5" key="1">
    <citation type="submission" date="2015-03" db="EMBL/GenBank/DDBJ databases">
        <authorList>
            <consortium name="Pathogen Informatics"/>
            <person name="Murphy D."/>
        </authorList>
    </citation>
    <scope>NUCLEOTIDE SEQUENCE</scope>
    <source>
        <strain evidence="5">N09902308</strain>
    </source>
</reference>
<dbReference type="EMBL" id="CHKL01000479">
    <property type="protein sequence ID" value="COW86011.1"/>
    <property type="molecule type" value="Genomic_DNA"/>
</dbReference>
<feature type="region of interest" description="Disordered" evidence="1">
    <location>
        <begin position="24"/>
        <end position="76"/>
    </location>
</feature>
<dbReference type="Proteomes" id="UP000048600">
    <property type="component" value="Unassembled WGS sequence"/>
</dbReference>
<evidence type="ECO:0000313" key="2">
    <source>
        <dbReference type="EMBL" id="CKS01810.1"/>
    </source>
</evidence>
<accession>A0A655JFS8</accession>